<evidence type="ECO:0000313" key="3">
    <source>
        <dbReference type="Proteomes" id="UP000663505"/>
    </source>
</evidence>
<keyword evidence="3" id="KW-1185">Reference proteome</keyword>
<dbReference type="PANTHER" id="PTHR30163">
    <property type="entry name" value="MEMBRANE-BOUND LYTIC MUREIN TRANSGLYCOSYLASE B"/>
    <property type="match status" value="1"/>
</dbReference>
<dbReference type="InterPro" id="IPR008258">
    <property type="entry name" value="Transglycosylase_SLT_dom_1"/>
</dbReference>
<dbReference type="SUPFAM" id="SSF54106">
    <property type="entry name" value="LysM domain"/>
    <property type="match status" value="1"/>
</dbReference>
<dbReference type="PANTHER" id="PTHR30163:SF8">
    <property type="entry name" value="LYTIC MUREIN TRANSGLYCOSYLASE"/>
    <property type="match status" value="1"/>
</dbReference>
<dbReference type="SMART" id="SM00257">
    <property type="entry name" value="LysM"/>
    <property type="match status" value="1"/>
</dbReference>
<dbReference type="Proteomes" id="UP000663505">
    <property type="component" value="Chromosome"/>
</dbReference>
<dbReference type="SUPFAM" id="SSF53955">
    <property type="entry name" value="Lysozyme-like"/>
    <property type="match status" value="1"/>
</dbReference>
<dbReference type="CDD" id="cd00118">
    <property type="entry name" value="LysM"/>
    <property type="match status" value="1"/>
</dbReference>
<dbReference type="GO" id="GO:0008933">
    <property type="term" value="F:peptidoglycan lytic transglycosylase activity"/>
    <property type="evidence" value="ECO:0007669"/>
    <property type="project" value="TreeGrafter"/>
</dbReference>
<dbReference type="EMBL" id="CP071182">
    <property type="protein sequence ID" value="QSO46211.1"/>
    <property type="molecule type" value="Genomic_DNA"/>
</dbReference>
<accession>A0A9X7VW77</accession>
<dbReference type="RefSeq" id="WP_206655581.1">
    <property type="nucleotide sequence ID" value="NZ_CP071182.1"/>
</dbReference>
<dbReference type="CDD" id="cd13399">
    <property type="entry name" value="Slt35-like"/>
    <property type="match status" value="1"/>
</dbReference>
<dbReference type="InterPro" id="IPR036779">
    <property type="entry name" value="LysM_dom_sf"/>
</dbReference>
<evidence type="ECO:0000259" key="1">
    <source>
        <dbReference type="PROSITE" id="PS51782"/>
    </source>
</evidence>
<dbReference type="Gene3D" id="1.10.530.10">
    <property type="match status" value="1"/>
</dbReference>
<organism evidence="2 3">
    <name type="scientific">Alicyclobacillus mengziensis</name>
    <dbReference type="NCBI Taxonomy" id="2931921"/>
    <lineage>
        <taxon>Bacteria</taxon>
        <taxon>Bacillati</taxon>
        <taxon>Bacillota</taxon>
        <taxon>Bacilli</taxon>
        <taxon>Bacillales</taxon>
        <taxon>Alicyclobacillaceae</taxon>
        <taxon>Alicyclobacillus</taxon>
    </lineage>
</organism>
<proteinExistence type="predicted"/>
<reference evidence="2 3" key="1">
    <citation type="submission" date="2021-02" db="EMBL/GenBank/DDBJ databases">
        <title>Alicyclobacillus curvatus sp. nov. and Alicyclobacillus mengziensis sp. nov., two acidophilic bacteria isolated from acid mine drainage.</title>
        <authorList>
            <person name="Huang Y."/>
        </authorList>
    </citation>
    <scope>NUCLEOTIDE SEQUENCE [LARGE SCALE GENOMIC DNA]</scope>
    <source>
        <strain evidence="2 3">S30H14</strain>
    </source>
</reference>
<dbReference type="Pfam" id="PF01476">
    <property type="entry name" value="LysM"/>
    <property type="match status" value="1"/>
</dbReference>
<dbReference type="GO" id="GO:0009253">
    <property type="term" value="P:peptidoglycan catabolic process"/>
    <property type="evidence" value="ECO:0007669"/>
    <property type="project" value="TreeGrafter"/>
</dbReference>
<dbReference type="Pfam" id="PF01464">
    <property type="entry name" value="SLT"/>
    <property type="match status" value="1"/>
</dbReference>
<dbReference type="PROSITE" id="PS51782">
    <property type="entry name" value="LYSM"/>
    <property type="match status" value="1"/>
</dbReference>
<dbReference type="KEGG" id="afx:JZ786_17090"/>
<feature type="domain" description="LysM" evidence="1">
    <location>
        <begin position="111"/>
        <end position="154"/>
    </location>
</feature>
<protein>
    <submittedName>
        <fullName evidence="2">Lytic murein transglycosylase</fullName>
    </submittedName>
</protein>
<gene>
    <name evidence="2" type="ORF">JZ786_17090</name>
</gene>
<sequence>MTRSRSWISLVYLLFMSIFVTLGGVSSVAYAATKYHVNTQSAHWRYPEVHQVMDTSSQFVVKKHTRLYDTLLYIHPRSPVPKTPTQSFLKEPHGIPTSRKLRAPGGHQHKFFVTVHPGDTLWAIAVEHHTTVTGLMAMNNLNSSLIFPGQKLRLSGPEHKLTVYKKASLRTPLINLQIVTQHGVPVQLVPVYQAAGQKYGIPWTVLAAIHRIETDFSTRPVVSGAGAEGPMQFMPSTFEHYAVKAPGHHGAPNINNVYDAIYTAAHMLAADGYAKNPSAAIYQYNHSMTYVQSVEALAQTYQV</sequence>
<name>A0A9X7VW77_9BACL</name>
<dbReference type="InterPro" id="IPR018392">
    <property type="entry name" value="LysM"/>
</dbReference>
<dbReference type="InterPro" id="IPR043426">
    <property type="entry name" value="MltB-like"/>
</dbReference>
<dbReference type="Gene3D" id="3.10.350.10">
    <property type="entry name" value="LysM domain"/>
    <property type="match status" value="1"/>
</dbReference>
<dbReference type="AlphaFoldDB" id="A0A9X7VW77"/>
<dbReference type="InterPro" id="IPR023346">
    <property type="entry name" value="Lysozyme-like_dom_sf"/>
</dbReference>
<evidence type="ECO:0000313" key="2">
    <source>
        <dbReference type="EMBL" id="QSO46211.1"/>
    </source>
</evidence>